<evidence type="ECO:0000256" key="3">
    <source>
        <dbReference type="ARBA" id="ARBA00033787"/>
    </source>
</evidence>
<sequence length="267" mass="28953">MNNLHRSLAPISDAAWSEIEEEAARTFRRNLAGRRVVDVHDPQGVGFAGLSTGHRGDARTDANGVEARRREVAPVAELRVTFDLGREDIDDVERGSQDSDWQPVKDAARALAFAEDQALFAGLGDVGIRGIVETSSNPALELPERVVDYPDAVAQALSQLRLVGVEGPYALLLSADAYTAVNETTDHGYPVHNQLSRMVDDHVVWAPALSGAVVLSTRGGDFDMHLGQDTSIGYLHHDDESVTLYLQESFAFLPLTDEASVVIKARA</sequence>
<keyword evidence="7" id="KW-1185">Reference proteome</keyword>
<comment type="subcellular location">
    <subcellularLocation>
        <location evidence="1">Encapsulin nanocompartment</location>
    </subcellularLocation>
</comment>
<keyword evidence="3" id="KW-1284">Encapsulin nanocompartment</keyword>
<feature type="region of interest" description="Disordered" evidence="5">
    <location>
        <begin position="47"/>
        <end position="66"/>
    </location>
</feature>
<evidence type="ECO:0000256" key="1">
    <source>
        <dbReference type="ARBA" id="ARBA00033738"/>
    </source>
</evidence>
<dbReference type="PIRSF" id="PIRSF019254">
    <property type="entry name" value="CFP29"/>
    <property type="match status" value="1"/>
</dbReference>
<dbReference type="InterPro" id="IPR007544">
    <property type="entry name" value="ENCAP"/>
</dbReference>
<proteinExistence type="inferred from homology"/>
<feature type="compositionally biased region" description="Basic and acidic residues" evidence="5">
    <location>
        <begin position="54"/>
        <end position="66"/>
    </location>
</feature>
<protein>
    <recommendedName>
        <fullName evidence="4">Type 1 encapsulin shell protein</fullName>
    </recommendedName>
</protein>
<name>A0A0B2BNB7_9ACTN</name>
<dbReference type="Pfam" id="PF04454">
    <property type="entry name" value="Linocin_M18"/>
    <property type="match status" value="1"/>
</dbReference>
<evidence type="ECO:0000256" key="5">
    <source>
        <dbReference type="SAM" id="MobiDB-lite"/>
    </source>
</evidence>
<dbReference type="RefSeq" id="WP_039341644.1">
    <property type="nucleotide sequence ID" value="NZ_PGEZ01000001.1"/>
</dbReference>
<dbReference type="PANTHER" id="PTHR37165">
    <property type="entry name" value="PEPTIDASE U56 FAMILY"/>
    <property type="match status" value="1"/>
</dbReference>
<dbReference type="OrthoDB" id="2922at2"/>
<dbReference type="Proteomes" id="UP000230842">
    <property type="component" value="Unassembled WGS sequence"/>
</dbReference>
<evidence type="ECO:0000313" key="6">
    <source>
        <dbReference type="EMBL" id="PJJ57207.1"/>
    </source>
</evidence>
<dbReference type="GO" id="GO:0140737">
    <property type="term" value="C:encapsulin nanocompartment"/>
    <property type="evidence" value="ECO:0007669"/>
    <property type="project" value="UniProtKB-SubCell"/>
</dbReference>
<dbReference type="InterPro" id="IPR051429">
    <property type="entry name" value="Encapsulin_nc"/>
</dbReference>
<evidence type="ECO:0000256" key="4">
    <source>
        <dbReference type="ARBA" id="ARBA00050023"/>
    </source>
</evidence>
<dbReference type="Gene3D" id="3.30.2400.30">
    <property type="match status" value="1"/>
</dbReference>
<accession>A0A0B2BNB7</accession>
<organism evidence="6 7">
    <name type="scientific">Mumia flava</name>
    <dbReference type="NCBI Taxonomy" id="1348852"/>
    <lineage>
        <taxon>Bacteria</taxon>
        <taxon>Bacillati</taxon>
        <taxon>Actinomycetota</taxon>
        <taxon>Actinomycetes</taxon>
        <taxon>Propionibacteriales</taxon>
        <taxon>Nocardioidaceae</taxon>
        <taxon>Mumia</taxon>
    </lineage>
</organism>
<comment type="similarity">
    <text evidence="2">Belongs to the encapsulin family. Family 1 subfamily.</text>
</comment>
<comment type="caution">
    <text evidence="6">The sequence shown here is derived from an EMBL/GenBank/DDBJ whole genome shotgun (WGS) entry which is preliminary data.</text>
</comment>
<dbReference type="Gene3D" id="3.30.2320.10">
    <property type="entry name" value="hypothetical protein PF0899 domain"/>
    <property type="match status" value="1"/>
</dbReference>
<reference evidence="6 7" key="1">
    <citation type="submission" date="2017-11" db="EMBL/GenBank/DDBJ databases">
        <title>Genomic Encyclopedia of Archaeal and Bacterial Type Strains, Phase II (KMG-II): From Individual Species to Whole Genera.</title>
        <authorList>
            <person name="Goeker M."/>
        </authorList>
    </citation>
    <scope>NUCLEOTIDE SEQUENCE [LARGE SCALE GENOMIC DNA]</scope>
    <source>
        <strain evidence="6 7">DSM 27763</strain>
    </source>
</reference>
<evidence type="ECO:0000313" key="7">
    <source>
        <dbReference type="Proteomes" id="UP000230842"/>
    </source>
</evidence>
<gene>
    <name evidence="6" type="ORF">CLV56_1431</name>
</gene>
<dbReference type="PANTHER" id="PTHR37165:SF1">
    <property type="entry name" value="TYPE 1 ENCAPSULIN SHELL PROTEIN"/>
    <property type="match status" value="1"/>
</dbReference>
<dbReference type="AlphaFoldDB" id="A0A0B2BNB7"/>
<dbReference type="EMBL" id="PGEZ01000001">
    <property type="protein sequence ID" value="PJJ57207.1"/>
    <property type="molecule type" value="Genomic_DNA"/>
</dbReference>
<evidence type="ECO:0000256" key="2">
    <source>
        <dbReference type="ARBA" id="ARBA00033743"/>
    </source>
</evidence>
<dbReference type="NCBIfam" id="NF041155">
    <property type="entry name" value="encap_f1"/>
    <property type="match status" value="1"/>
</dbReference>